<accession>A0A9P7Y5Y5</accession>
<reference evidence="2" key="1">
    <citation type="submission" date="2021-06" db="EMBL/GenBank/DDBJ databases">
        <title>Genome Sequence of Mortierella hyaline Strain SCG-10, a Cold-Adapted, Nitrate-Reducing Fungus Isolated from Soil in Minnesota, USA.</title>
        <authorList>
            <person name="Aldossari N."/>
        </authorList>
    </citation>
    <scope>NUCLEOTIDE SEQUENCE</scope>
    <source>
        <strain evidence="2">SCG-10</strain>
    </source>
</reference>
<keyword evidence="3" id="KW-1185">Reference proteome</keyword>
<gene>
    <name evidence="2" type="ORF">KI688_000264</name>
</gene>
<dbReference type="Proteomes" id="UP000707451">
    <property type="component" value="Unassembled WGS sequence"/>
</dbReference>
<dbReference type="OrthoDB" id="2398145at2759"/>
<sequence>MTFFKLNGTFSSSKKNKTTSAANTPSQTPRTSIHLTGADLAAVNKNTAMTPEALEAHFVKANMGHMQALSMSRM</sequence>
<evidence type="ECO:0000313" key="3">
    <source>
        <dbReference type="Proteomes" id="UP000707451"/>
    </source>
</evidence>
<comment type="caution">
    <text evidence="2">The sequence shown here is derived from an EMBL/GenBank/DDBJ whole genome shotgun (WGS) entry which is preliminary data.</text>
</comment>
<evidence type="ECO:0000313" key="2">
    <source>
        <dbReference type="EMBL" id="KAG9072493.1"/>
    </source>
</evidence>
<evidence type="ECO:0000256" key="1">
    <source>
        <dbReference type="SAM" id="MobiDB-lite"/>
    </source>
</evidence>
<feature type="region of interest" description="Disordered" evidence="1">
    <location>
        <begin position="1"/>
        <end position="32"/>
    </location>
</feature>
<dbReference type="EMBL" id="JAHRHY010000001">
    <property type="protein sequence ID" value="KAG9072493.1"/>
    <property type="molecule type" value="Genomic_DNA"/>
</dbReference>
<organism evidence="2 3">
    <name type="scientific">Linnemannia hyalina</name>
    <dbReference type="NCBI Taxonomy" id="64524"/>
    <lineage>
        <taxon>Eukaryota</taxon>
        <taxon>Fungi</taxon>
        <taxon>Fungi incertae sedis</taxon>
        <taxon>Mucoromycota</taxon>
        <taxon>Mortierellomycotina</taxon>
        <taxon>Mortierellomycetes</taxon>
        <taxon>Mortierellales</taxon>
        <taxon>Mortierellaceae</taxon>
        <taxon>Linnemannia</taxon>
    </lineage>
</organism>
<protein>
    <submittedName>
        <fullName evidence="2">Uncharacterized protein</fullName>
    </submittedName>
</protein>
<proteinExistence type="predicted"/>
<name>A0A9P7Y5Y5_9FUNG</name>
<dbReference type="AlphaFoldDB" id="A0A9P7Y5Y5"/>